<comment type="pathway">
    <text evidence="2 6">Cofactor biosynthesis; molybdopterin biosynthesis.</text>
</comment>
<accession>B2A5V1</accession>
<dbReference type="GO" id="GO:0006777">
    <property type="term" value="P:Mo-molybdopterin cofactor biosynthetic process"/>
    <property type="evidence" value="ECO:0007669"/>
    <property type="project" value="UniProtKB-UniRule"/>
</dbReference>
<dbReference type="InterPro" id="IPR008284">
    <property type="entry name" value="MoCF_biosynth_CS"/>
</dbReference>
<dbReference type="RefSeq" id="WP_012446931.1">
    <property type="nucleotide sequence ID" value="NC_010718.1"/>
</dbReference>
<dbReference type="PROSITE" id="PS01078">
    <property type="entry name" value="MOCF_BIOSYNTHESIS_1"/>
    <property type="match status" value="1"/>
</dbReference>
<evidence type="ECO:0000256" key="3">
    <source>
        <dbReference type="ARBA" id="ARBA00006112"/>
    </source>
</evidence>
<dbReference type="AlphaFoldDB" id="B2A5V1"/>
<keyword evidence="9" id="KW-1185">Reference proteome</keyword>
<dbReference type="UniPathway" id="UPA00344"/>
<dbReference type="InterPro" id="IPR051920">
    <property type="entry name" value="MPT_Adenylyltrnsfr/MoaC-Rel"/>
</dbReference>
<dbReference type="Gene3D" id="3.40.980.10">
    <property type="entry name" value="MoaB/Mog-like domain"/>
    <property type="match status" value="1"/>
</dbReference>
<dbReference type="HOGENOM" id="CLU_077358_1_1_9"/>
<dbReference type="eggNOG" id="COG0521">
    <property type="taxonomic scope" value="Bacteria"/>
</dbReference>
<dbReference type="InterPro" id="IPR001453">
    <property type="entry name" value="MoaB/Mog_dom"/>
</dbReference>
<dbReference type="NCBIfam" id="TIGR00177">
    <property type="entry name" value="molyb_syn"/>
    <property type="match status" value="1"/>
</dbReference>
<keyword evidence="5 6" id="KW-0501">Molybdenum cofactor biosynthesis</keyword>
<dbReference type="SUPFAM" id="SSF53218">
    <property type="entry name" value="Molybdenum cofactor biosynthesis proteins"/>
    <property type="match status" value="1"/>
</dbReference>
<sequence>MTLYKAGIITASDSGAQGKRVDESGKLLKQYLENSDIGINVEEYQIVPDDRKKLGSLMEDWVRQGIDLILTTGGTGLSPRDFTPEATEDVIDKQVPGFQEEMRRMSIEKTPHGMLSRGVAGIRNQTLIINFPGSPKAVTECFNTVKPALSHALETLTGQAKNCAQKNNAN</sequence>
<reference evidence="8 9" key="2">
    <citation type="journal article" date="2011" name="J. Bacteriol.">
        <title>Complete genome sequence of the anaerobic, halophilic alkalithermophile Natranaerobius thermophilus JW/NM-WN-LF.</title>
        <authorList>
            <person name="Zhao B."/>
            <person name="Mesbah N.M."/>
            <person name="Dalin E."/>
            <person name="Goodwin L."/>
            <person name="Nolan M."/>
            <person name="Pitluck S."/>
            <person name="Chertkov O."/>
            <person name="Brettin T.S."/>
            <person name="Han J."/>
            <person name="Larimer F.W."/>
            <person name="Land M.L."/>
            <person name="Hauser L."/>
            <person name="Kyrpides N."/>
            <person name="Wiegel J."/>
        </authorList>
    </citation>
    <scope>NUCLEOTIDE SEQUENCE [LARGE SCALE GENOMIC DNA]</scope>
    <source>
        <strain evidence="9">ATCC BAA-1301 / DSM 18059 / JW/NM-WN-LF</strain>
    </source>
</reference>
<evidence type="ECO:0000256" key="1">
    <source>
        <dbReference type="ARBA" id="ARBA00003487"/>
    </source>
</evidence>
<evidence type="ECO:0000259" key="7">
    <source>
        <dbReference type="SMART" id="SM00852"/>
    </source>
</evidence>
<dbReference type="STRING" id="457570.Nther_0448"/>
<name>B2A5V1_NATTJ</name>
<dbReference type="KEGG" id="nth:Nther_0448"/>
<feature type="domain" description="MoaB/Mog" evidence="7">
    <location>
        <begin position="7"/>
        <end position="152"/>
    </location>
</feature>
<dbReference type="InterPro" id="IPR012245">
    <property type="entry name" value="MoaB"/>
</dbReference>
<dbReference type="PANTHER" id="PTHR43764">
    <property type="entry name" value="MOLYBDENUM COFACTOR BIOSYNTHESIS"/>
    <property type="match status" value="1"/>
</dbReference>
<reference evidence="8 9" key="1">
    <citation type="submission" date="2008-04" db="EMBL/GenBank/DDBJ databases">
        <title>Complete sequence of chromosome of Natranaerobius thermophilus JW/NM-WN-LF.</title>
        <authorList>
            <consortium name="US DOE Joint Genome Institute"/>
            <person name="Copeland A."/>
            <person name="Lucas S."/>
            <person name="Lapidus A."/>
            <person name="Glavina del Rio T."/>
            <person name="Dalin E."/>
            <person name="Tice H."/>
            <person name="Bruce D."/>
            <person name="Goodwin L."/>
            <person name="Pitluck S."/>
            <person name="Chertkov O."/>
            <person name="Brettin T."/>
            <person name="Detter J.C."/>
            <person name="Han C."/>
            <person name="Kuske C.R."/>
            <person name="Schmutz J."/>
            <person name="Larimer F."/>
            <person name="Land M."/>
            <person name="Hauser L."/>
            <person name="Kyrpides N."/>
            <person name="Lykidis A."/>
            <person name="Mesbah N.M."/>
            <person name="Wiegel J."/>
        </authorList>
    </citation>
    <scope>NUCLEOTIDE SEQUENCE [LARGE SCALE GENOMIC DNA]</scope>
    <source>
        <strain evidence="9">ATCC BAA-1301 / DSM 18059 / JW/NM-WN-LF</strain>
    </source>
</reference>
<evidence type="ECO:0000256" key="5">
    <source>
        <dbReference type="ARBA" id="ARBA00023150"/>
    </source>
</evidence>
<dbReference type="FunCoup" id="B2A5V1">
    <property type="interactions" value="283"/>
</dbReference>
<dbReference type="PANTHER" id="PTHR43764:SF1">
    <property type="entry name" value="MOLYBDOPTERIN MOLYBDOTRANSFERASE"/>
    <property type="match status" value="1"/>
</dbReference>
<comment type="function">
    <text evidence="1 6">May be involved in the biosynthesis of molybdopterin.</text>
</comment>
<evidence type="ECO:0000313" key="9">
    <source>
        <dbReference type="Proteomes" id="UP000001683"/>
    </source>
</evidence>
<evidence type="ECO:0000256" key="6">
    <source>
        <dbReference type="PIRNR" id="PIRNR006443"/>
    </source>
</evidence>
<gene>
    <name evidence="8" type="ordered locus">Nther_0448</name>
</gene>
<dbReference type="InParanoid" id="B2A5V1"/>
<dbReference type="Proteomes" id="UP000001683">
    <property type="component" value="Chromosome"/>
</dbReference>
<protein>
    <recommendedName>
        <fullName evidence="4 6">Molybdenum cofactor biosynthesis protein B</fullName>
    </recommendedName>
</protein>
<evidence type="ECO:0000256" key="2">
    <source>
        <dbReference type="ARBA" id="ARBA00005046"/>
    </source>
</evidence>
<dbReference type="CDD" id="cd00886">
    <property type="entry name" value="MogA_MoaB"/>
    <property type="match status" value="1"/>
</dbReference>
<comment type="similarity">
    <text evidence="3 6">Belongs to the MoaB/Mog family.</text>
</comment>
<proteinExistence type="inferred from homology"/>
<dbReference type="SMART" id="SM00852">
    <property type="entry name" value="MoCF_biosynth"/>
    <property type="match status" value="1"/>
</dbReference>
<dbReference type="PIRSF" id="PIRSF006443">
    <property type="entry name" value="MoaB"/>
    <property type="match status" value="1"/>
</dbReference>
<organism evidence="8 9">
    <name type="scientific">Natranaerobius thermophilus (strain ATCC BAA-1301 / DSM 18059 / JW/NM-WN-LF)</name>
    <dbReference type="NCBI Taxonomy" id="457570"/>
    <lineage>
        <taxon>Bacteria</taxon>
        <taxon>Bacillati</taxon>
        <taxon>Bacillota</taxon>
        <taxon>Clostridia</taxon>
        <taxon>Natranaerobiales</taxon>
        <taxon>Natranaerobiaceae</taxon>
        <taxon>Natranaerobius</taxon>
    </lineage>
</organism>
<dbReference type="Pfam" id="PF00994">
    <property type="entry name" value="MoCF_biosynth"/>
    <property type="match status" value="1"/>
</dbReference>
<dbReference type="EMBL" id="CP001034">
    <property type="protein sequence ID" value="ACB84044.1"/>
    <property type="molecule type" value="Genomic_DNA"/>
</dbReference>
<evidence type="ECO:0000256" key="4">
    <source>
        <dbReference type="ARBA" id="ARBA00015262"/>
    </source>
</evidence>
<dbReference type="InterPro" id="IPR036425">
    <property type="entry name" value="MoaB/Mog-like_dom_sf"/>
</dbReference>
<evidence type="ECO:0000313" key="8">
    <source>
        <dbReference type="EMBL" id="ACB84044.1"/>
    </source>
</evidence>